<organism evidence="6 7">
    <name type="scientific">Microbacterium sorbitolivorans</name>
    <dbReference type="NCBI Taxonomy" id="1867410"/>
    <lineage>
        <taxon>Bacteria</taxon>
        <taxon>Bacillati</taxon>
        <taxon>Actinomycetota</taxon>
        <taxon>Actinomycetes</taxon>
        <taxon>Micrococcales</taxon>
        <taxon>Microbacteriaceae</taxon>
        <taxon>Microbacterium</taxon>
    </lineage>
</organism>
<evidence type="ECO:0000256" key="2">
    <source>
        <dbReference type="ARBA" id="ARBA00023015"/>
    </source>
</evidence>
<keyword evidence="3" id="KW-0238">DNA-binding</keyword>
<dbReference type="OrthoDB" id="4131546at2"/>
<dbReference type="InterPro" id="IPR036390">
    <property type="entry name" value="WH_DNA-bd_sf"/>
</dbReference>
<dbReference type="PROSITE" id="PS50931">
    <property type="entry name" value="HTH_LYSR"/>
    <property type="match status" value="1"/>
</dbReference>
<dbReference type="GO" id="GO:0003677">
    <property type="term" value="F:DNA binding"/>
    <property type="evidence" value="ECO:0007669"/>
    <property type="project" value="UniProtKB-KW"/>
</dbReference>
<dbReference type="GO" id="GO:0003700">
    <property type="term" value="F:DNA-binding transcription factor activity"/>
    <property type="evidence" value="ECO:0007669"/>
    <property type="project" value="InterPro"/>
</dbReference>
<evidence type="ECO:0000259" key="5">
    <source>
        <dbReference type="PROSITE" id="PS50931"/>
    </source>
</evidence>
<keyword evidence="7" id="KW-1185">Reference proteome</keyword>
<dbReference type="PANTHER" id="PTHR30346">
    <property type="entry name" value="TRANSCRIPTIONAL DUAL REGULATOR HCAR-RELATED"/>
    <property type="match status" value="1"/>
</dbReference>
<dbReference type="Pfam" id="PF00126">
    <property type="entry name" value="HTH_1"/>
    <property type="match status" value="1"/>
</dbReference>
<evidence type="ECO:0000256" key="4">
    <source>
        <dbReference type="ARBA" id="ARBA00023163"/>
    </source>
</evidence>
<dbReference type="SUPFAM" id="SSF46785">
    <property type="entry name" value="Winged helix' DNA-binding domain"/>
    <property type="match status" value="1"/>
</dbReference>
<dbReference type="RefSeq" id="WP_114118800.1">
    <property type="nucleotide sequence ID" value="NZ_BMHU01000007.1"/>
</dbReference>
<evidence type="ECO:0000313" key="7">
    <source>
        <dbReference type="Proteomes" id="UP000253508"/>
    </source>
</evidence>
<dbReference type="Gene3D" id="1.10.10.10">
    <property type="entry name" value="Winged helix-like DNA-binding domain superfamily/Winged helix DNA-binding domain"/>
    <property type="match status" value="1"/>
</dbReference>
<dbReference type="InterPro" id="IPR005119">
    <property type="entry name" value="LysR_subst-bd"/>
</dbReference>
<dbReference type="Proteomes" id="UP000253508">
    <property type="component" value="Unassembled WGS sequence"/>
</dbReference>
<keyword evidence="4" id="KW-0804">Transcription</keyword>
<dbReference type="PANTHER" id="PTHR30346:SF28">
    <property type="entry name" value="HTH-TYPE TRANSCRIPTIONAL REGULATOR CYNR"/>
    <property type="match status" value="1"/>
</dbReference>
<accession>A0A367XTK7</accession>
<dbReference type="EMBL" id="QORO01000006">
    <property type="protein sequence ID" value="RCK56928.1"/>
    <property type="molecule type" value="Genomic_DNA"/>
</dbReference>
<evidence type="ECO:0000256" key="3">
    <source>
        <dbReference type="ARBA" id="ARBA00023125"/>
    </source>
</evidence>
<gene>
    <name evidence="6" type="ORF">DTO57_13705</name>
</gene>
<name>A0A367XTK7_9MICO</name>
<keyword evidence="2" id="KW-0805">Transcription regulation</keyword>
<protein>
    <submittedName>
        <fullName evidence="6">LysR family transcriptional regulator</fullName>
    </submittedName>
</protein>
<evidence type="ECO:0000313" key="6">
    <source>
        <dbReference type="EMBL" id="RCK56928.1"/>
    </source>
</evidence>
<comment type="similarity">
    <text evidence="1">Belongs to the LysR transcriptional regulatory family.</text>
</comment>
<dbReference type="SUPFAM" id="SSF53850">
    <property type="entry name" value="Periplasmic binding protein-like II"/>
    <property type="match status" value="1"/>
</dbReference>
<proteinExistence type="inferred from homology"/>
<comment type="caution">
    <text evidence="6">The sequence shown here is derived from an EMBL/GenBank/DDBJ whole genome shotgun (WGS) entry which is preliminary data.</text>
</comment>
<dbReference type="InterPro" id="IPR036388">
    <property type="entry name" value="WH-like_DNA-bd_sf"/>
</dbReference>
<dbReference type="GO" id="GO:0032993">
    <property type="term" value="C:protein-DNA complex"/>
    <property type="evidence" value="ECO:0007669"/>
    <property type="project" value="TreeGrafter"/>
</dbReference>
<reference evidence="6 7" key="1">
    <citation type="submission" date="2018-07" db="EMBL/GenBank/DDBJ databases">
        <title>Microbacterium endoborsara sp. nov., a novel actinobacterium isolated from Borszczowia aralocaspica.</title>
        <authorList>
            <person name="An D."/>
        </authorList>
    </citation>
    <scope>NUCLEOTIDE SEQUENCE [LARGE SCALE GENOMIC DNA]</scope>
    <source>
        <strain evidence="6 7">C1.15228</strain>
    </source>
</reference>
<dbReference type="Pfam" id="PF03466">
    <property type="entry name" value="LysR_substrate"/>
    <property type="match status" value="1"/>
</dbReference>
<sequence>MLDLTALQSFVAVVRTASVAEAARRTGYSHAAVSRHIASVEAWAGLELFQRTARTIRPSVAARILADRADLLIDEARQFEHDARALSSGNIGELRVGYFRAAGTTIVPRALAQFAEQRPAAQVALSEYALTEEVSDALVAGDIDVGFVWGYPDVGVAGLQLTPLFDESLVLMTSIERGELHEDASDLSRLVGEPFVSAIGHKGAPPIIDNMFIAEGLPAPTVAHRSPDHAMTRSLVAAGLAVSLLPALGVSDPYPGVRRSIAREKFRRTWLATVADGRNPLAGAFIDAACAAAAEYTGFGVTPMRSSSRR</sequence>
<feature type="domain" description="HTH lysR-type" evidence="5">
    <location>
        <begin position="2"/>
        <end position="59"/>
    </location>
</feature>
<dbReference type="InterPro" id="IPR000847">
    <property type="entry name" value="LysR_HTH_N"/>
</dbReference>
<evidence type="ECO:0000256" key="1">
    <source>
        <dbReference type="ARBA" id="ARBA00009437"/>
    </source>
</evidence>
<dbReference type="Gene3D" id="3.40.190.290">
    <property type="match status" value="1"/>
</dbReference>
<dbReference type="AlphaFoldDB" id="A0A367XTK7"/>